<evidence type="ECO:0000313" key="3">
    <source>
        <dbReference type="Proteomes" id="UP000217790"/>
    </source>
</evidence>
<dbReference type="Proteomes" id="UP000217790">
    <property type="component" value="Unassembled WGS sequence"/>
</dbReference>
<dbReference type="OrthoDB" id="2923771at2759"/>
<feature type="transmembrane region" description="Helical" evidence="1">
    <location>
        <begin position="142"/>
        <end position="172"/>
    </location>
</feature>
<keyword evidence="3" id="KW-1185">Reference proteome</keyword>
<keyword evidence="1" id="KW-0812">Transmembrane</keyword>
<sequence>MVVEWNLWPSNDRPKDPIFTWNVTNWELGDHAFDPRNNVPTFRTNLVVHPNHNHAMSSSHASLVYYPFDNYNTEVFAFSEDESMNKSVSLVLNSASALLPTSLSGLKISTDSESESLAYSAVVKPGQRVIDVLVTIQRSNLAIGYCLIITLMFWLVTIMICLIMIATVVFGFRQRNEIVVIPVGTVFAFTQLRSSMPGAPEGFGDILESRFCWATAVPRLSFDFHRSLGENEVCFFNNALAKRG</sequence>
<accession>A0A2H3D2B1</accession>
<dbReference type="InParanoid" id="A0A2H3D2B1"/>
<dbReference type="AlphaFoldDB" id="A0A2H3D2B1"/>
<organism evidence="2 3">
    <name type="scientific">Armillaria gallica</name>
    <name type="common">Bulbous honey fungus</name>
    <name type="synonym">Armillaria bulbosa</name>
    <dbReference type="NCBI Taxonomy" id="47427"/>
    <lineage>
        <taxon>Eukaryota</taxon>
        <taxon>Fungi</taxon>
        <taxon>Dikarya</taxon>
        <taxon>Basidiomycota</taxon>
        <taxon>Agaricomycotina</taxon>
        <taxon>Agaricomycetes</taxon>
        <taxon>Agaricomycetidae</taxon>
        <taxon>Agaricales</taxon>
        <taxon>Marasmiineae</taxon>
        <taxon>Physalacriaceae</taxon>
        <taxon>Armillaria</taxon>
    </lineage>
</organism>
<evidence type="ECO:0000256" key="1">
    <source>
        <dbReference type="SAM" id="Phobius"/>
    </source>
</evidence>
<protein>
    <submittedName>
        <fullName evidence="2">Uncharacterized protein</fullName>
    </submittedName>
</protein>
<name>A0A2H3D2B1_ARMGA</name>
<dbReference type="EMBL" id="KZ293674">
    <property type="protein sequence ID" value="PBK88210.1"/>
    <property type="molecule type" value="Genomic_DNA"/>
</dbReference>
<dbReference type="OMA" id="ICCIMIA"/>
<keyword evidence="1" id="KW-1133">Transmembrane helix</keyword>
<proteinExistence type="predicted"/>
<dbReference type="Pfam" id="PF14494">
    <property type="entry name" value="DUF4436"/>
    <property type="match status" value="1"/>
</dbReference>
<reference evidence="3" key="1">
    <citation type="journal article" date="2017" name="Nat. Ecol. Evol.">
        <title>Genome expansion and lineage-specific genetic innovations in the forest pathogenic fungi Armillaria.</title>
        <authorList>
            <person name="Sipos G."/>
            <person name="Prasanna A.N."/>
            <person name="Walter M.C."/>
            <person name="O'Connor E."/>
            <person name="Balint B."/>
            <person name="Krizsan K."/>
            <person name="Kiss B."/>
            <person name="Hess J."/>
            <person name="Varga T."/>
            <person name="Slot J."/>
            <person name="Riley R."/>
            <person name="Boka B."/>
            <person name="Rigling D."/>
            <person name="Barry K."/>
            <person name="Lee J."/>
            <person name="Mihaltcheva S."/>
            <person name="LaButti K."/>
            <person name="Lipzen A."/>
            <person name="Waldron R."/>
            <person name="Moloney N.M."/>
            <person name="Sperisen C."/>
            <person name="Kredics L."/>
            <person name="Vagvoelgyi C."/>
            <person name="Patrignani A."/>
            <person name="Fitzpatrick D."/>
            <person name="Nagy I."/>
            <person name="Doyle S."/>
            <person name="Anderson J.B."/>
            <person name="Grigoriev I.V."/>
            <person name="Gueldener U."/>
            <person name="Muensterkoetter M."/>
            <person name="Nagy L.G."/>
        </authorList>
    </citation>
    <scope>NUCLEOTIDE SEQUENCE [LARGE SCALE GENOMIC DNA]</scope>
    <source>
        <strain evidence="3">Ar21-2</strain>
    </source>
</reference>
<gene>
    <name evidence="2" type="ORF">ARMGADRAFT_1065641</name>
</gene>
<dbReference type="InterPro" id="IPR027948">
    <property type="entry name" value="DUF4436"/>
</dbReference>
<evidence type="ECO:0000313" key="2">
    <source>
        <dbReference type="EMBL" id="PBK88210.1"/>
    </source>
</evidence>
<keyword evidence="1" id="KW-0472">Membrane</keyword>